<name>A0A4R8V9A3_9MICO</name>
<evidence type="ECO:0000313" key="2">
    <source>
        <dbReference type="Proteomes" id="UP000298488"/>
    </source>
</evidence>
<reference evidence="1 2" key="1">
    <citation type="submission" date="2019-03" db="EMBL/GenBank/DDBJ databases">
        <title>Genomics of glacier-inhabiting Cryobacterium strains.</title>
        <authorList>
            <person name="Liu Q."/>
            <person name="Xin Y.-H."/>
        </authorList>
    </citation>
    <scope>NUCLEOTIDE SEQUENCE [LARGE SCALE GENOMIC DNA]</scope>
    <source>
        <strain evidence="1 2">CGMCC 1.10440</strain>
    </source>
</reference>
<keyword evidence="2" id="KW-1185">Reference proteome</keyword>
<proteinExistence type="predicted"/>
<dbReference type="OrthoDB" id="5083100at2"/>
<comment type="caution">
    <text evidence="1">The sequence shown here is derived from an EMBL/GenBank/DDBJ whole genome shotgun (WGS) entry which is preliminary data.</text>
</comment>
<dbReference type="AlphaFoldDB" id="A0A4R8V9A3"/>
<sequence length="214" mass="22066">MAGSRDTVRKGRSARFRIDPRLVIGLLLVVASVTGVYTIVSAADRSALVYSATAALTPGERVYPADLALSTVRLGDTIDHYLAAGDLSSDGVLITRAVAAGELIPASAVGSPASLRLASVVVGVSGQLSRSIAPGAVVDVWASAVLDDRMFGPPTVLVGSATVVRVLDSSGIIANDRARAVELLIPRDRIARVLEAIADESAVSLVPVSIPMTR</sequence>
<evidence type="ECO:0008006" key="3">
    <source>
        <dbReference type="Google" id="ProtNLM"/>
    </source>
</evidence>
<dbReference type="EMBL" id="SOFI01000003">
    <property type="protein sequence ID" value="TFB79429.1"/>
    <property type="molecule type" value="Genomic_DNA"/>
</dbReference>
<evidence type="ECO:0000313" key="1">
    <source>
        <dbReference type="EMBL" id="TFB79429.1"/>
    </source>
</evidence>
<dbReference type="RefSeq" id="WP_104095302.1">
    <property type="nucleotide sequence ID" value="NZ_JACHBP010000001.1"/>
</dbReference>
<protein>
    <recommendedName>
        <fullName evidence="3">SAF domain-containing protein</fullName>
    </recommendedName>
</protein>
<gene>
    <name evidence="1" type="ORF">E3N84_04800</name>
</gene>
<accession>A0A4R8V9A3</accession>
<dbReference type="Proteomes" id="UP000298488">
    <property type="component" value="Unassembled WGS sequence"/>
</dbReference>
<organism evidence="1 2">
    <name type="scientific">Terrimesophilobacter mesophilus</name>
    <dbReference type="NCBI Taxonomy" id="433647"/>
    <lineage>
        <taxon>Bacteria</taxon>
        <taxon>Bacillati</taxon>
        <taxon>Actinomycetota</taxon>
        <taxon>Actinomycetes</taxon>
        <taxon>Micrococcales</taxon>
        <taxon>Microbacteriaceae</taxon>
        <taxon>Terrimesophilobacter</taxon>
    </lineage>
</organism>